<keyword evidence="3" id="KW-1185">Reference proteome</keyword>
<evidence type="ECO:0000256" key="1">
    <source>
        <dbReference type="SAM" id="Phobius"/>
    </source>
</evidence>
<dbReference type="EMBL" id="JBHUOP010000001">
    <property type="protein sequence ID" value="MFD2839232.1"/>
    <property type="molecule type" value="Genomic_DNA"/>
</dbReference>
<feature type="transmembrane region" description="Helical" evidence="1">
    <location>
        <begin position="247"/>
        <end position="269"/>
    </location>
</feature>
<dbReference type="Proteomes" id="UP001597391">
    <property type="component" value="Unassembled WGS sequence"/>
</dbReference>
<name>A0ABW5XBI5_9MICO</name>
<feature type="transmembrane region" description="Helical" evidence="1">
    <location>
        <begin position="275"/>
        <end position="295"/>
    </location>
</feature>
<organism evidence="2 3">
    <name type="scientific">Populibacterium corticicola</name>
    <dbReference type="NCBI Taxonomy" id="1812826"/>
    <lineage>
        <taxon>Bacteria</taxon>
        <taxon>Bacillati</taxon>
        <taxon>Actinomycetota</taxon>
        <taxon>Actinomycetes</taxon>
        <taxon>Micrococcales</taxon>
        <taxon>Jonesiaceae</taxon>
        <taxon>Populibacterium</taxon>
    </lineage>
</organism>
<keyword evidence="1" id="KW-0472">Membrane</keyword>
<comment type="caution">
    <text evidence="2">The sequence shown here is derived from an EMBL/GenBank/DDBJ whole genome shotgun (WGS) entry which is preliminary data.</text>
</comment>
<feature type="transmembrane region" description="Helical" evidence="1">
    <location>
        <begin position="183"/>
        <end position="204"/>
    </location>
</feature>
<protein>
    <submittedName>
        <fullName evidence="2">Uncharacterized protein</fullName>
    </submittedName>
</protein>
<evidence type="ECO:0000313" key="2">
    <source>
        <dbReference type="EMBL" id="MFD2839232.1"/>
    </source>
</evidence>
<accession>A0ABW5XBI5</accession>
<proteinExistence type="predicted"/>
<sequence>MSEPEEILRVLKQLAAADPDDALWLAQQLIDHGCDADHQLWEPNTLPENCQTLLKQFASEFLVLAVVPENRLGTRQIIKLDYHLRVDTTTHSILDQFAMALGYRELIFDIPMLTPYAAQSYHLEFHTPTTLSCVTLAIPDGDIFNGSSIDFSQDPIAHVHAAYVEAGPQVGEAHVRVPLAGPWFSMALTTLLGLVVSVLAFALPGSVEMLRTNTEYSAALFFGLALAALGLLISTRENALETYLHRPLRAILLMNALLLFVQGTSYAGNLRTPEFWLIVNGILFSYGLLTVVVIAPRLPEIWARFTSSEPFVR</sequence>
<evidence type="ECO:0000313" key="3">
    <source>
        <dbReference type="Proteomes" id="UP001597391"/>
    </source>
</evidence>
<gene>
    <name evidence="2" type="ORF">ACFSYH_01440</name>
</gene>
<reference evidence="3" key="1">
    <citation type="journal article" date="2019" name="Int. J. Syst. Evol. Microbiol.">
        <title>The Global Catalogue of Microorganisms (GCM) 10K type strain sequencing project: providing services to taxonomists for standard genome sequencing and annotation.</title>
        <authorList>
            <consortium name="The Broad Institute Genomics Platform"/>
            <consortium name="The Broad Institute Genome Sequencing Center for Infectious Disease"/>
            <person name="Wu L."/>
            <person name="Ma J."/>
        </authorList>
    </citation>
    <scope>NUCLEOTIDE SEQUENCE [LARGE SCALE GENOMIC DNA]</scope>
    <source>
        <strain evidence="3">KCTC 33576</strain>
    </source>
</reference>
<feature type="transmembrane region" description="Helical" evidence="1">
    <location>
        <begin position="216"/>
        <end position="235"/>
    </location>
</feature>
<keyword evidence="1" id="KW-0812">Transmembrane</keyword>
<keyword evidence="1" id="KW-1133">Transmembrane helix</keyword>